<comment type="caution">
    <text evidence="5">The sequence shown here is derived from an EMBL/GenBank/DDBJ whole genome shotgun (WGS) entry which is preliminary data.</text>
</comment>
<dbReference type="SMART" id="SM00360">
    <property type="entry name" value="RRM"/>
    <property type="match status" value="1"/>
</dbReference>
<dbReference type="Proteomes" id="UP000015100">
    <property type="component" value="Unassembled WGS sequence"/>
</dbReference>
<name>S8A4Z1_DACHA</name>
<dbReference type="PANTHER" id="PTHR45880:SF1">
    <property type="entry name" value="RNA-BINDING MOTIF PROTEIN, X-LINKED 2"/>
    <property type="match status" value="1"/>
</dbReference>
<dbReference type="InterPro" id="IPR000504">
    <property type="entry name" value="RRM_dom"/>
</dbReference>
<dbReference type="Pfam" id="PF00076">
    <property type="entry name" value="RRM_1"/>
    <property type="match status" value="1"/>
</dbReference>
<feature type="compositionally biased region" description="Basic residues" evidence="3">
    <location>
        <begin position="243"/>
        <end position="252"/>
    </location>
</feature>
<dbReference type="InterPro" id="IPR045844">
    <property type="entry name" value="RRM_Ist3-like"/>
</dbReference>
<evidence type="ECO:0000313" key="5">
    <source>
        <dbReference type="EMBL" id="EPS37829.1"/>
    </source>
</evidence>
<dbReference type="Gene3D" id="3.30.70.330">
    <property type="match status" value="1"/>
</dbReference>
<evidence type="ECO:0000256" key="3">
    <source>
        <dbReference type="SAM" id="MobiDB-lite"/>
    </source>
</evidence>
<dbReference type="InterPro" id="IPR051847">
    <property type="entry name" value="RNA_proc/Spliceosome_comp"/>
</dbReference>
<dbReference type="GO" id="GO:0003723">
    <property type="term" value="F:RNA binding"/>
    <property type="evidence" value="ECO:0007669"/>
    <property type="project" value="UniProtKB-UniRule"/>
</dbReference>
<protein>
    <recommendedName>
        <fullName evidence="4">RRM domain-containing protein</fullName>
    </recommendedName>
</protein>
<dbReference type="GO" id="GO:0071013">
    <property type="term" value="C:catalytic step 2 spliceosome"/>
    <property type="evidence" value="ECO:0007669"/>
    <property type="project" value="TreeGrafter"/>
</dbReference>
<feature type="compositionally biased region" description="Basic and acidic residues" evidence="3">
    <location>
        <begin position="307"/>
        <end position="336"/>
    </location>
</feature>
<dbReference type="eggNOG" id="KOG0126">
    <property type="taxonomic scope" value="Eukaryota"/>
</dbReference>
<keyword evidence="1 2" id="KW-0694">RNA-binding</keyword>
<dbReference type="PROSITE" id="PS50102">
    <property type="entry name" value="RRM"/>
    <property type="match status" value="1"/>
</dbReference>
<evidence type="ECO:0000256" key="2">
    <source>
        <dbReference type="PROSITE-ProRule" id="PRU00176"/>
    </source>
</evidence>
<reference evidence="6" key="2">
    <citation type="submission" date="2013-04" db="EMBL/GenBank/DDBJ databases">
        <title>Genomic mechanisms accounting for the adaptation to parasitism in nematode-trapping fungi.</title>
        <authorList>
            <person name="Ahren D.G."/>
        </authorList>
    </citation>
    <scope>NUCLEOTIDE SEQUENCE [LARGE SCALE GENOMIC DNA]</scope>
    <source>
        <strain evidence="6">CBS 200.50</strain>
    </source>
</reference>
<feature type="region of interest" description="Disordered" evidence="3">
    <location>
        <begin position="113"/>
        <end position="347"/>
    </location>
</feature>
<dbReference type="GO" id="GO:0005686">
    <property type="term" value="C:U2 snRNP"/>
    <property type="evidence" value="ECO:0007669"/>
    <property type="project" value="TreeGrafter"/>
</dbReference>
<dbReference type="AlphaFoldDB" id="S8A4Z1"/>
<feature type="compositionally biased region" description="Basic and acidic residues" evidence="3">
    <location>
        <begin position="271"/>
        <end position="292"/>
    </location>
</feature>
<evidence type="ECO:0000259" key="4">
    <source>
        <dbReference type="PROSITE" id="PS50102"/>
    </source>
</evidence>
<dbReference type="InterPro" id="IPR012677">
    <property type="entry name" value="Nucleotide-bd_a/b_plait_sf"/>
</dbReference>
<dbReference type="GO" id="GO:0000398">
    <property type="term" value="P:mRNA splicing, via spliceosome"/>
    <property type="evidence" value="ECO:0007669"/>
    <property type="project" value="InterPro"/>
</dbReference>
<dbReference type="PANTHER" id="PTHR45880">
    <property type="entry name" value="RNA-BINDING MOTIF PROTEIN, X-LINKED 2"/>
    <property type="match status" value="1"/>
</dbReference>
<keyword evidence="6" id="KW-1185">Reference proteome</keyword>
<dbReference type="STRING" id="1284197.S8A4Z1"/>
<proteinExistence type="predicted"/>
<feature type="compositionally biased region" description="Basic and acidic residues" evidence="3">
    <location>
        <begin position="220"/>
        <end position="242"/>
    </location>
</feature>
<reference evidence="5 6" key="1">
    <citation type="journal article" date="2013" name="PLoS Genet.">
        <title>Genomic mechanisms accounting for the adaptation to parasitism in nematode-trapping fungi.</title>
        <authorList>
            <person name="Meerupati T."/>
            <person name="Andersson K.M."/>
            <person name="Friman E."/>
            <person name="Kumar D."/>
            <person name="Tunlid A."/>
            <person name="Ahren D."/>
        </authorList>
    </citation>
    <scope>NUCLEOTIDE SEQUENCE [LARGE SCALE GENOMIC DNA]</scope>
    <source>
        <strain evidence="5 6">CBS 200.50</strain>
    </source>
</reference>
<feature type="compositionally biased region" description="Basic and acidic residues" evidence="3">
    <location>
        <begin position="113"/>
        <end position="135"/>
    </location>
</feature>
<dbReference type="GO" id="GO:0071011">
    <property type="term" value="C:precatalytic spliceosome"/>
    <property type="evidence" value="ECO:0007669"/>
    <property type="project" value="TreeGrafter"/>
</dbReference>
<evidence type="ECO:0000313" key="6">
    <source>
        <dbReference type="Proteomes" id="UP000015100"/>
    </source>
</evidence>
<feature type="domain" description="RRM" evidence="4">
    <location>
        <begin position="33"/>
        <end position="111"/>
    </location>
</feature>
<dbReference type="OrthoDB" id="2573941at2759"/>
<sequence length="347" mass="41498">MNVIREVISLTRREIEEGIPDSASWHQDYRHTAYIFIGNLPFELSEGDVIAIFSQYGEPVHLHLARDKDTGKSRGFGWLKYEDQRSTNLAVDNLTGATVMGRKIRVDHADYKHKDGDGAEEAFKGLNITKDEKGRAGGSDDEDDRRSKRRRRDESVEDDSRGVDPAELAERRREDRELADLERNHDDDDPMKDYLIREKKKEIEAARMEREKRGGRKDKKSSSEHRSRRHRDDRDRSDDERDRRRHRSHRSHRDRDHRDDDEDRDRRSHRNRDGGDREGRDKAPKSSRRDPDGQDGADDDDRRRRRKDDDDKDRRHHRRDDDRNKERRHRDDDTRDSRRRRESRERS</sequence>
<dbReference type="EMBL" id="AQGS01000598">
    <property type="protein sequence ID" value="EPS37829.1"/>
    <property type="molecule type" value="Genomic_DNA"/>
</dbReference>
<feature type="compositionally biased region" description="Basic and acidic residues" evidence="3">
    <location>
        <begin position="152"/>
        <end position="212"/>
    </location>
</feature>
<dbReference type="OMA" id="GSWHVDY"/>
<accession>S8A4Z1</accession>
<evidence type="ECO:0000256" key="1">
    <source>
        <dbReference type="ARBA" id="ARBA00022884"/>
    </source>
</evidence>
<dbReference type="InterPro" id="IPR035979">
    <property type="entry name" value="RBD_domain_sf"/>
</dbReference>
<gene>
    <name evidence="5" type="ORF">H072_8507</name>
</gene>
<dbReference type="CDD" id="cd12411">
    <property type="entry name" value="RRM_ist3_like"/>
    <property type="match status" value="1"/>
</dbReference>
<dbReference type="SUPFAM" id="SSF54928">
    <property type="entry name" value="RNA-binding domain, RBD"/>
    <property type="match status" value="1"/>
</dbReference>
<organism evidence="5 6">
    <name type="scientific">Dactylellina haptotyla (strain CBS 200.50)</name>
    <name type="common">Nematode-trapping fungus</name>
    <name type="synonym">Monacrosporium haptotylum</name>
    <dbReference type="NCBI Taxonomy" id="1284197"/>
    <lineage>
        <taxon>Eukaryota</taxon>
        <taxon>Fungi</taxon>
        <taxon>Dikarya</taxon>
        <taxon>Ascomycota</taxon>
        <taxon>Pezizomycotina</taxon>
        <taxon>Orbiliomycetes</taxon>
        <taxon>Orbiliales</taxon>
        <taxon>Orbiliaceae</taxon>
        <taxon>Dactylellina</taxon>
    </lineage>
</organism>
<dbReference type="HOGENOM" id="CLU_045495_2_0_1"/>